<reference evidence="3 4" key="1">
    <citation type="submission" date="2012-02" db="EMBL/GenBank/DDBJ databases">
        <title>Complete genome sequence of Phycisphaera mikurensis NBRC 102666.</title>
        <authorList>
            <person name="Ankai A."/>
            <person name="Hosoyama A."/>
            <person name="Terui Y."/>
            <person name="Sekine M."/>
            <person name="Fukai R."/>
            <person name="Kato Y."/>
            <person name="Nakamura S."/>
            <person name="Yamada-Narita S."/>
            <person name="Kawakoshi A."/>
            <person name="Fukunaga Y."/>
            <person name="Yamazaki S."/>
            <person name="Fujita N."/>
        </authorList>
    </citation>
    <scope>NUCLEOTIDE SEQUENCE [LARGE SCALE GENOMIC DNA]</scope>
    <source>
        <strain evidence="4">NBRC 102666 / KCTC 22515 / FYK2301M01</strain>
    </source>
</reference>
<keyword evidence="4" id="KW-1185">Reference proteome</keyword>
<proteinExistence type="predicted"/>
<sequence>MAGRRSPLQLLLTVSQAKPPAIGEVLGLLGWVVALAVVVAVAAFVLRLWLRRDADAPEGGAAPGFTLADLRAMRDGGQLTEEEYAVARDRLVGATRGDEDLPTAGGGVRPPAAEAARREPPEDGTILWDEPEEEEPRREGPG</sequence>
<protein>
    <recommendedName>
        <fullName evidence="5">SHOCT domain-containing protein</fullName>
    </recommendedName>
</protein>
<dbReference type="Proteomes" id="UP000007881">
    <property type="component" value="Chromosome"/>
</dbReference>
<evidence type="ECO:0000256" key="2">
    <source>
        <dbReference type="SAM" id="Phobius"/>
    </source>
</evidence>
<dbReference type="RefSeq" id="WP_014436915.1">
    <property type="nucleotide sequence ID" value="NC_017080.1"/>
</dbReference>
<organism evidence="3 4">
    <name type="scientific">Phycisphaera mikurensis (strain NBRC 102666 / KCTC 22515 / FYK2301M01)</name>
    <dbReference type="NCBI Taxonomy" id="1142394"/>
    <lineage>
        <taxon>Bacteria</taxon>
        <taxon>Pseudomonadati</taxon>
        <taxon>Planctomycetota</taxon>
        <taxon>Phycisphaerae</taxon>
        <taxon>Phycisphaerales</taxon>
        <taxon>Phycisphaeraceae</taxon>
        <taxon>Phycisphaera</taxon>
    </lineage>
</organism>
<evidence type="ECO:0000313" key="3">
    <source>
        <dbReference type="EMBL" id="BAM03697.1"/>
    </source>
</evidence>
<accession>I0IEK9</accession>
<keyword evidence="2" id="KW-0812">Transmembrane</keyword>
<keyword evidence="2" id="KW-0472">Membrane</keyword>
<keyword evidence="2" id="KW-1133">Transmembrane helix</keyword>
<feature type="region of interest" description="Disordered" evidence="1">
    <location>
        <begin position="95"/>
        <end position="142"/>
    </location>
</feature>
<feature type="transmembrane region" description="Helical" evidence="2">
    <location>
        <begin position="27"/>
        <end position="50"/>
    </location>
</feature>
<gene>
    <name evidence="3" type="ordered locus">PSMK_15380</name>
</gene>
<evidence type="ECO:0008006" key="5">
    <source>
        <dbReference type="Google" id="ProtNLM"/>
    </source>
</evidence>
<dbReference type="STRING" id="1142394.PSMK_15380"/>
<dbReference type="HOGENOM" id="CLU_1814020_0_0_0"/>
<name>I0IEK9_PHYMF</name>
<evidence type="ECO:0000313" key="4">
    <source>
        <dbReference type="Proteomes" id="UP000007881"/>
    </source>
</evidence>
<dbReference type="KEGG" id="phm:PSMK_15380"/>
<dbReference type="AlphaFoldDB" id="I0IEK9"/>
<evidence type="ECO:0000256" key="1">
    <source>
        <dbReference type="SAM" id="MobiDB-lite"/>
    </source>
</evidence>
<dbReference type="EMBL" id="AP012338">
    <property type="protein sequence ID" value="BAM03697.1"/>
    <property type="molecule type" value="Genomic_DNA"/>
</dbReference>